<sequence length="223" mass="25195">MSSNFYLQSFYLFLVMLLIGIPVSCLLLERSEVVGSQPIRAVATLISIVVNPIATYPLRAVTRRATDPQEATSINNHHHIVAFMFFLYTFAIAVAVDTWSATHSIRINPTIINWIYFIVGFYAAEFFFRLCVSVGDPELGSFSTLHTRLWDLWGVFRAIFWVAVEKVYHAGTDGSQRDAMEVVNAPANTREEASIPPPYSVQETHSHPYFLSMKPHDDPHSIV</sequence>
<dbReference type="VEuPathDB" id="FungiDB:BD410DRAFT_787807"/>
<evidence type="ECO:0000313" key="3">
    <source>
        <dbReference type="Proteomes" id="UP000294933"/>
    </source>
</evidence>
<dbReference type="AlphaFoldDB" id="A0A4Y7Q783"/>
<keyword evidence="1" id="KW-1133">Transmembrane helix</keyword>
<feature type="transmembrane region" description="Helical" evidence="1">
    <location>
        <begin position="6"/>
        <end position="27"/>
    </location>
</feature>
<dbReference type="Proteomes" id="UP000294933">
    <property type="component" value="Unassembled WGS sequence"/>
</dbReference>
<gene>
    <name evidence="2" type="ORF">BD410DRAFT_787807</name>
</gene>
<accession>A0A4Y7Q783</accession>
<reference evidence="2 3" key="1">
    <citation type="submission" date="2018-06" db="EMBL/GenBank/DDBJ databases">
        <title>A transcriptomic atlas of mushroom development highlights an independent origin of complex multicellularity.</title>
        <authorList>
            <consortium name="DOE Joint Genome Institute"/>
            <person name="Krizsan K."/>
            <person name="Almasi E."/>
            <person name="Merenyi Z."/>
            <person name="Sahu N."/>
            <person name="Viragh M."/>
            <person name="Koszo T."/>
            <person name="Mondo S."/>
            <person name="Kiss B."/>
            <person name="Balint B."/>
            <person name="Kues U."/>
            <person name="Barry K."/>
            <person name="Hegedus J.C."/>
            <person name="Henrissat B."/>
            <person name="Johnson J."/>
            <person name="Lipzen A."/>
            <person name="Ohm R."/>
            <person name="Nagy I."/>
            <person name="Pangilinan J."/>
            <person name="Yan J."/>
            <person name="Xiong Y."/>
            <person name="Grigoriev I.V."/>
            <person name="Hibbett D.S."/>
            <person name="Nagy L.G."/>
        </authorList>
    </citation>
    <scope>NUCLEOTIDE SEQUENCE [LARGE SCALE GENOMIC DNA]</scope>
    <source>
        <strain evidence="2 3">SZMC22713</strain>
    </source>
</reference>
<feature type="transmembrane region" description="Helical" evidence="1">
    <location>
        <begin position="111"/>
        <end position="130"/>
    </location>
</feature>
<keyword evidence="3" id="KW-1185">Reference proteome</keyword>
<dbReference type="EMBL" id="ML170172">
    <property type="protein sequence ID" value="TDL22992.1"/>
    <property type="molecule type" value="Genomic_DNA"/>
</dbReference>
<name>A0A4Y7Q783_9AGAM</name>
<proteinExistence type="predicted"/>
<feature type="transmembrane region" description="Helical" evidence="1">
    <location>
        <begin position="39"/>
        <end position="58"/>
    </location>
</feature>
<evidence type="ECO:0000313" key="2">
    <source>
        <dbReference type="EMBL" id="TDL22992.1"/>
    </source>
</evidence>
<organism evidence="2 3">
    <name type="scientific">Rickenella mellea</name>
    <dbReference type="NCBI Taxonomy" id="50990"/>
    <lineage>
        <taxon>Eukaryota</taxon>
        <taxon>Fungi</taxon>
        <taxon>Dikarya</taxon>
        <taxon>Basidiomycota</taxon>
        <taxon>Agaricomycotina</taxon>
        <taxon>Agaricomycetes</taxon>
        <taxon>Hymenochaetales</taxon>
        <taxon>Rickenellaceae</taxon>
        <taxon>Rickenella</taxon>
    </lineage>
</organism>
<evidence type="ECO:0000256" key="1">
    <source>
        <dbReference type="SAM" id="Phobius"/>
    </source>
</evidence>
<keyword evidence="1" id="KW-0472">Membrane</keyword>
<protein>
    <submittedName>
        <fullName evidence="2">Uncharacterized protein</fullName>
    </submittedName>
</protein>
<feature type="transmembrane region" description="Helical" evidence="1">
    <location>
        <begin position="78"/>
        <end position="99"/>
    </location>
</feature>
<keyword evidence="1" id="KW-0812">Transmembrane</keyword>